<dbReference type="Proteomes" id="UP000499080">
    <property type="component" value="Unassembled WGS sequence"/>
</dbReference>
<evidence type="ECO:0000313" key="2">
    <source>
        <dbReference type="Proteomes" id="UP000499080"/>
    </source>
</evidence>
<accession>A0A4Y2XAU8</accession>
<proteinExistence type="predicted"/>
<comment type="caution">
    <text evidence="1">The sequence shown here is derived from an EMBL/GenBank/DDBJ whole genome shotgun (WGS) entry which is preliminary data.</text>
</comment>
<evidence type="ECO:0000313" key="1">
    <source>
        <dbReference type="EMBL" id="GBO46040.1"/>
    </source>
</evidence>
<dbReference type="PANTHER" id="PTHR47018">
    <property type="entry name" value="CXC DOMAIN-CONTAINING PROTEIN-RELATED"/>
    <property type="match status" value="1"/>
</dbReference>
<protein>
    <submittedName>
        <fullName evidence="1">Uncharacterized protein</fullName>
    </submittedName>
</protein>
<organism evidence="1 2">
    <name type="scientific">Araneus ventricosus</name>
    <name type="common">Orbweaver spider</name>
    <name type="synonym">Epeira ventricosa</name>
    <dbReference type="NCBI Taxonomy" id="182803"/>
    <lineage>
        <taxon>Eukaryota</taxon>
        <taxon>Metazoa</taxon>
        <taxon>Ecdysozoa</taxon>
        <taxon>Arthropoda</taxon>
        <taxon>Chelicerata</taxon>
        <taxon>Arachnida</taxon>
        <taxon>Araneae</taxon>
        <taxon>Araneomorphae</taxon>
        <taxon>Entelegynae</taxon>
        <taxon>Araneoidea</taxon>
        <taxon>Araneidae</taxon>
        <taxon>Araneus</taxon>
    </lineage>
</organism>
<dbReference type="PANTHER" id="PTHR47018:SF3">
    <property type="entry name" value="MYCBP-ASSOCIATED PROTEIN"/>
    <property type="match status" value="1"/>
</dbReference>
<dbReference type="AlphaFoldDB" id="A0A4Y2XAU8"/>
<dbReference type="EMBL" id="BGPR01073476">
    <property type="protein sequence ID" value="GBO46040.1"/>
    <property type="molecule type" value="Genomic_DNA"/>
</dbReference>
<reference evidence="1 2" key="1">
    <citation type="journal article" date="2019" name="Sci. Rep.">
        <title>Orb-weaving spider Araneus ventricosus genome elucidates the spidroin gene catalogue.</title>
        <authorList>
            <person name="Kono N."/>
            <person name="Nakamura H."/>
            <person name="Ohtoshi R."/>
            <person name="Moran D.A.P."/>
            <person name="Shinohara A."/>
            <person name="Yoshida Y."/>
            <person name="Fujiwara M."/>
            <person name="Mori M."/>
            <person name="Tomita M."/>
            <person name="Arakawa K."/>
        </authorList>
    </citation>
    <scope>NUCLEOTIDE SEQUENCE [LARGE SCALE GENOMIC DNA]</scope>
</reference>
<dbReference type="OrthoDB" id="6753017at2759"/>
<gene>
    <name evidence="1" type="ORF">AVEN_45702_1</name>
</gene>
<keyword evidence="2" id="KW-1185">Reference proteome</keyword>
<sequence>MFIGLDAKSLKGHGGLVVRSRLRGRRAPGAKPDSTEDPPSREILAAAPEGSDLSKIVIRLGGFHLLSSFSGVIGYIMQGSGIKEVLSLIYAPNSLDKMLTGHACSRAVIAHTLLHLTLVTIISKELFIDDDMDANLQNTIEDVKNNTISYNDIENCDEKTEALLDQCNKKLKQYEGRGSTGKLWIQYFHMVSIAKEFIRAERMGDWQAHLNCVKEMIPYFHASWHFPYAKSTYLYLQDMLLLENLIDPSVF</sequence>
<name>A0A4Y2XAU8_ARAVE</name>